<accession>A0A974CZT6</accession>
<dbReference type="Proteomes" id="UP000694892">
    <property type="component" value="Chromosome 4S"/>
</dbReference>
<proteinExistence type="predicted"/>
<gene>
    <name evidence="1" type="ORF">XELAEV_18025448mg</name>
</gene>
<evidence type="ECO:0000313" key="2">
    <source>
        <dbReference type="Proteomes" id="UP000694892"/>
    </source>
</evidence>
<organism evidence="1 2">
    <name type="scientific">Xenopus laevis</name>
    <name type="common">African clawed frog</name>
    <dbReference type="NCBI Taxonomy" id="8355"/>
    <lineage>
        <taxon>Eukaryota</taxon>
        <taxon>Metazoa</taxon>
        <taxon>Chordata</taxon>
        <taxon>Craniata</taxon>
        <taxon>Vertebrata</taxon>
        <taxon>Euteleostomi</taxon>
        <taxon>Amphibia</taxon>
        <taxon>Batrachia</taxon>
        <taxon>Anura</taxon>
        <taxon>Pipoidea</taxon>
        <taxon>Pipidae</taxon>
        <taxon>Xenopodinae</taxon>
        <taxon>Xenopus</taxon>
        <taxon>Xenopus</taxon>
    </lineage>
</organism>
<reference evidence="2" key="1">
    <citation type="journal article" date="2016" name="Nature">
        <title>Genome evolution in the allotetraploid frog Xenopus laevis.</title>
        <authorList>
            <person name="Session A.M."/>
            <person name="Uno Y."/>
            <person name="Kwon T."/>
            <person name="Chapman J.A."/>
            <person name="Toyoda A."/>
            <person name="Takahashi S."/>
            <person name="Fukui A."/>
            <person name="Hikosaka A."/>
            <person name="Suzuki A."/>
            <person name="Kondo M."/>
            <person name="van Heeringen S.J."/>
            <person name="Quigley I."/>
            <person name="Heinz S."/>
            <person name="Ogino H."/>
            <person name="Ochi H."/>
            <person name="Hellsten U."/>
            <person name="Lyons J.B."/>
            <person name="Simakov O."/>
            <person name="Putnam N."/>
            <person name="Stites J."/>
            <person name="Kuroki Y."/>
            <person name="Tanaka T."/>
            <person name="Michiue T."/>
            <person name="Watanabe M."/>
            <person name="Bogdanovic O."/>
            <person name="Lister R."/>
            <person name="Georgiou G."/>
            <person name="Paranjpe S.S."/>
            <person name="van Kruijsbergen I."/>
            <person name="Shu S."/>
            <person name="Carlson J."/>
            <person name="Kinoshita T."/>
            <person name="Ohta Y."/>
            <person name="Mawaribuchi S."/>
            <person name="Jenkins J."/>
            <person name="Grimwood J."/>
            <person name="Schmutz J."/>
            <person name="Mitros T."/>
            <person name="Mozaffari S.V."/>
            <person name="Suzuki Y."/>
            <person name="Haramoto Y."/>
            <person name="Yamamoto T.S."/>
            <person name="Takagi C."/>
            <person name="Heald R."/>
            <person name="Miller K."/>
            <person name="Haudenschild C."/>
            <person name="Kitzman J."/>
            <person name="Nakayama T."/>
            <person name="Izutsu Y."/>
            <person name="Robert J."/>
            <person name="Fortriede J."/>
            <person name="Burns K."/>
            <person name="Lotay V."/>
            <person name="Karimi K."/>
            <person name="Yasuoka Y."/>
            <person name="Dichmann D.S."/>
            <person name="Flajnik M.F."/>
            <person name="Houston D.W."/>
            <person name="Shendure J."/>
            <person name="DuPasquier L."/>
            <person name="Vize P.D."/>
            <person name="Zorn A.M."/>
            <person name="Ito M."/>
            <person name="Marcotte E.M."/>
            <person name="Wallingford J.B."/>
            <person name="Ito Y."/>
            <person name="Asashima M."/>
            <person name="Ueno N."/>
            <person name="Matsuda Y."/>
            <person name="Veenstra G.J."/>
            <person name="Fujiyama A."/>
            <person name="Harland R.M."/>
            <person name="Taira M."/>
            <person name="Rokhsar D.S."/>
        </authorList>
    </citation>
    <scope>NUCLEOTIDE SEQUENCE [LARGE SCALE GENOMIC DNA]</scope>
    <source>
        <strain evidence="2">J</strain>
    </source>
</reference>
<protein>
    <submittedName>
        <fullName evidence="1">Uncharacterized protein</fullName>
    </submittedName>
</protein>
<dbReference type="EMBL" id="CM004473">
    <property type="protein sequence ID" value="OCT82913.1"/>
    <property type="molecule type" value="Genomic_DNA"/>
</dbReference>
<evidence type="ECO:0000313" key="1">
    <source>
        <dbReference type="EMBL" id="OCT82913.1"/>
    </source>
</evidence>
<name>A0A974CZT6_XENLA</name>
<sequence length="142" mass="16406">MLLLTATWGGYQLNLIPYNHTQECSTNAKQQKNCDQKADCRKLENLHFPNQHNGMMFVVRLNKKSMDCHTHTCNNCLPICFPILLVIGHIFSKKHCLCRLCKLLLFGSQSTIKHHTVHFQAEKMPSYLPTVFFFIVTSQKLV</sequence>
<dbReference type="AlphaFoldDB" id="A0A974CZT6"/>